<evidence type="ECO:0000256" key="4">
    <source>
        <dbReference type="ARBA" id="ARBA00022475"/>
    </source>
</evidence>
<dbReference type="InterPro" id="IPR036097">
    <property type="entry name" value="HisK_dim/P_sf"/>
</dbReference>
<keyword evidence="6" id="KW-0808">Transferase</keyword>
<dbReference type="PRINTS" id="PR00344">
    <property type="entry name" value="BCTRLSENSOR"/>
</dbReference>
<dbReference type="Pfam" id="PF02518">
    <property type="entry name" value="HATPase_c"/>
    <property type="match status" value="1"/>
</dbReference>
<dbReference type="GO" id="GO:0005524">
    <property type="term" value="F:ATP binding"/>
    <property type="evidence" value="ECO:0007669"/>
    <property type="project" value="UniProtKB-KW"/>
</dbReference>
<feature type="transmembrane region" description="Helical" evidence="11">
    <location>
        <begin position="35"/>
        <end position="55"/>
    </location>
</feature>
<comment type="catalytic activity">
    <reaction evidence="1">
        <text>ATP + protein L-histidine = ADP + protein N-phospho-L-histidine.</text>
        <dbReference type="EC" id="2.7.13.3"/>
    </reaction>
</comment>
<dbReference type="NCBIfam" id="NF033792">
    <property type="entry name" value="ActS_PrrB_HisK"/>
    <property type="match status" value="1"/>
</dbReference>
<evidence type="ECO:0000256" key="10">
    <source>
        <dbReference type="SAM" id="MobiDB-lite"/>
    </source>
</evidence>
<sequence length="455" mass="48189">MARGLDRPGTDPAQAEARGGQGRALRNGLRARTLIGLRWLAVVGQTIVLLVAGLVLDFKVPFALCFALIALAAWLNVLLMIAAGGQRQVRDSEATAQLAFDILQMTAMLFLTGGGANPFALLLAAPATLAAATLPARYALGLAGLAVAMTIALAFSPFPVPWGPEMASQEPTLLFMVVVTTARVLGIIFTAGYAWYAAAENVRMQLALDVTQRVLAREQRLSALGALAAAAAHELGTPLATITVVAREMARGTTDPVTREDAELMIAQAQRCREILQRLGETPETGDAVHERMSLLQFVQETIEPHLSVGGVRVEAVVTGGPGAAPDIWRMPEVVHAMTSIVENAVDFAKSEVLVTARFDDRSVLVEVRDDGPGFSPEILAKLGEPYITSRPGAEGGRTGHVGMGLGFFIAKTLLERTGAVVDFRNGRQLGAVVAARWPRAVVEAPNLAETLRGA</sequence>
<keyword evidence="8 13" id="KW-0418">Kinase</keyword>
<name>A0AB39KMN7_9CAUL</name>
<feature type="region of interest" description="Disordered" evidence="10">
    <location>
        <begin position="1"/>
        <end position="21"/>
    </location>
</feature>
<dbReference type="InterPro" id="IPR004358">
    <property type="entry name" value="Sig_transdc_His_kin-like_C"/>
</dbReference>
<evidence type="ECO:0000256" key="11">
    <source>
        <dbReference type="SAM" id="Phobius"/>
    </source>
</evidence>
<evidence type="ECO:0000256" key="9">
    <source>
        <dbReference type="ARBA" id="ARBA00022840"/>
    </source>
</evidence>
<evidence type="ECO:0000256" key="7">
    <source>
        <dbReference type="ARBA" id="ARBA00022741"/>
    </source>
</evidence>
<dbReference type="PANTHER" id="PTHR44936">
    <property type="entry name" value="SENSOR PROTEIN CREC"/>
    <property type="match status" value="1"/>
</dbReference>
<keyword evidence="11" id="KW-0812">Transmembrane</keyword>
<evidence type="ECO:0000256" key="8">
    <source>
        <dbReference type="ARBA" id="ARBA00022777"/>
    </source>
</evidence>
<evidence type="ECO:0000256" key="6">
    <source>
        <dbReference type="ARBA" id="ARBA00022679"/>
    </source>
</evidence>
<dbReference type="Pfam" id="PF25323">
    <property type="entry name" value="6TM_PilS"/>
    <property type="match status" value="1"/>
</dbReference>
<dbReference type="SUPFAM" id="SSF47384">
    <property type="entry name" value="Homodimeric domain of signal transducing histidine kinase"/>
    <property type="match status" value="1"/>
</dbReference>
<keyword evidence="11" id="KW-1133">Transmembrane helix</keyword>
<evidence type="ECO:0000256" key="1">
    <source>
        <dbReference type="ARBA" id="ARBA00000085"/>
    </source>
</evidence>
<dbReference type="GO" id="GO:0000155">
    <property type="term" value="F:phosphorelay sensor kinase activity"/>
    <property type="evidence" value="ECO:0007669"/>
    <property type="project" value="InterPro"/>
</dbReference>
<keyword evidence="7" id="KW-0547">Nucleotide-binding</keyword>
<protein>
    <recommendedName>
        <fullName evidence="3">histidine kinase</fullName>
        <ecNumber evidence="3">2.7.13.3</ecNumber>
    </recommendedName>
</protein>
<feature type="transmembrane region" description="Helical" evidence="11">
    <location>
        <begin position="138"/>
        <end position="160"/>
    </location>
</feature>
<feature type="transmembrane region" description="Helical" evidence="11">
    <location>
        <begin position="172"/>
        <end position="196"/>
    </location>
</feature>
<dbReference type="PROSITE" id="PS50109">
    <property type="entry name" value="HIS_KIN"/>
    <property type="match status" value="1"/>
</dbReference>
<evidence type="ECO:0000259" key="12">
    <source>
        <dbReference type="PROSITE" id="PS50109"/>
    </source>
</evidence>
<dbReference type="SMART" id="SM00388">
    <property type="entry name" value="HisKA"/>
    <property type="match status" value="1"/>
</dbReference>
<evidence type="ECO:0000256" key="5">
    <source>
        <dbReference type="ARBA" id="ARBA00022553"/>
    </source>
</evidence>
<dbReference type="InterPro" id="IPR005467">
    <property type="entry name" value="His_kinase_dom"/>
</dbReference>
<dbReference type="GO" id="GO:0005886">
    <property type="term" value="C:plasma membrane"/>
    <property type="evidence" value="ECO:0007669"/>
    <property type="project" value="UniProtKB-SubCell"/>
</dbReference>
<comment type="subcellular location">
    <subcellularLocation>
        <location evidence="2">Cell membrane</location>
        <topology evidence="2">Multi-pass membrane protein</topology>
    </subcellularLocation>
</comment>
<accession>A0AB39KMN7</accession>
<reference evidence="13" key="1">
    <citation type="submission" date="2024-06" db="EMBL/GenBank/DDBJ databases">
        <title>Caulobacter inopinatus, sp. nov.</title>
        <authorList>
            <person name="Donachie S.P."/>
        </authorList>
    </citation>
    <scope>NUCLEOTIDE SEQUENCE</scope>
    <source>
        <strain evidence="13">73W</strain>
    </source>
</reference>
<dbReference type="InterPro" id="IPR003661">
    <property type="entry name" value="HisK_dim/P_dom"/>
</dbReference>
<dbReference type="EMBL" id="CP158375">
    <property type="protein sequence ID" value="XDO95065.1"/>
    <property type="molecule type" value="Genomic_DNA"/>
</dbReference>
<feature type="domain" description="Histidine kinase" evidence="12">
    <location>
        <begin position="230"/>
        <end position="442"/>
    </location>
</feature>
<dbReference type="SUPFAM" id="SSF55874">
    <property type="entry name" value="ATPase domain of HSP90 chaperone/DNA topoisomerase II/histidine kinase"/>
    <property type="match status" value="1"/>
</dbReference>
<keyword evidence="9" id="KW-0067">ATP-binding</keyword>
<dbReference type="InterPro" id="IPR036890">
    <property type="entry name" value="HATPase_C_sf"/>
</dbReference>
<dbReference type="InterPro" id="IPR047770">
    <property type="entry name" value="RegB"/>
</dbReference>
<dbReference type="RefSeq" id="WP_369057918.1">
    <property type="nucleotide sequence ID" value="NZ_CP158375.1"/>
</dbReference>
<keyword evidence="4" id="KW-1003">Cell membrane</keyword>
<proteinExistence type="predicted"/>
<dbReference type="InterPro" id="IPR003594">
    <property type="entry name" value="HATPase_dom"/>
</dbReference>
<dbReference type="PANTHER" id="PTHR44936:SF10">
    <property type="entry name" value="SENSOR PROTEIN RSTB"/>
    <property type="match status" value="1"/>
</dbReference>
<dbReference type="Pfam" id="PF00512">
    <property type="entry name" value="HisKA"/>
    <property type="match status" value="1"/>
</dbReference>
<dbReference type="SMART" id="SM00387">
    <property type="entry name" value="HATPase_c"/>
    <property type="match status" value="1"/>
</dbReference>
<evidence type="ECO:0000256" key="2">
    <source>
        <dbReference type="ARBA" id="ARBA00004651"/>
    </source>
</evidence>
<keyword evidence="11" id="KW-0472">Membrane</keyword>
<dbReference type="Gene3D" id="1.10.287.130">
    <property type="match status" value="1"/>
</dbReference>
<dbReference type="EC" id="2.7.13.3" evidence="3"/>
<organism evidence="13">
    <name type="scientific">Caulobacter sp. 73W</name>
    <dbReference type="NCBI Taxonomy" id="3161137"/>
    <lineage>
        <taxon>Bacteria</taxon>
        <taxon>Pseudomonadati</taxon>
        <taxon>Pseudomonadota</taxon>
        <taxon>Alphaproteobacteria</taxon>
        <taxon>Caulobacterales</taxon>
        <taxon>Caulobacteraceae</taxon>
        <taxon>Caulobacter</taxon>
    </lineage>
</organism>
<feature type="transmembrane region" description="Helical" evidence="11">
    <location>
        <begin position="61"/>
        <end position="85"/>
    </location>
</feature>
<feature type="transmembrane region" description="Helical" evidence="11">
    <location>
        <begin position="106"/>
        <end position="132"/>
    </location>
</feature>
<dbReference type="CDD" id="cd00082">
    <property type="entry name" value="HisKA"/>
    <property type="match status" value="1"/>
</dbReference>
<gene>
    <name evidence="13" type="ORF">ABOZ73_09505</name>
</gene>
<dbReference type="Gene3D" id="3.30.565.10">
    <property type="entry name" value="Histidine kinase-like ATPase, C-terminal domain"/>
    <property type="match status" value="1"/>
</dbReference>
<evidence type="ECO:0000256" key="3">
    <source>
        <dbReference type="ARBA" id="ARBA00012438"/>
    </source>
</evidence>
<evidence type="ECO:0000313" key="13">
    <source>
        <dbReference type="EMBL" id="XDO95065.1"/>
    </source>
</evidence>
<keyword evidence="5" id="KW-0597">Phosphoprotein</keyword>
<dbReference type="AlphaFoldDB" id="A0AB39KMN7"/>
<dbReference type="InterPro" id="IPR050980">
    <property type="entry name" value="2C_sensor_his_kinase"/>
</dbReference>